<dbReference type="RefSeq" id="WP_350243734.1">
    <property type="nucleotide sequence ID" value="NZ_CP158299.1"/>
</dbReference>
<organism evidence="2">
    <name type="scientific">Deinococcus sonorensis KR-87</name>
    <dbReference type="NCBI Taxonomy" id="694439"/>
    <lineage>
        <taxon>Bacteria</taxon>
        <taxon>Thermotogati</taxon>
        <taxon>Deinococcota</taxon>
        <taxon>Deinococci</taxon>
        <taxon>Deinococcales</taxon>
        <taxon>Deinococcaceae</taxon>
        <taxon>Deinococcus</taxon>
    </lineage>
</organism>
<evidence type="ECO:0000313" key="2">
    <source>
        <dbReference type="EMBL" id="XBV85693.1"/>
    </source>
</evidence>
<feature type="compositionally biased region" description="Pro residues" evidence="1">
    <location>
        <begin position="315"/>
        <end position="325"/>
    </location>
</feature>
<dbReference type="KEGG" id="dsc:ABOD76_20080"/>
<dbReference type="EMBL" id="CP158299">
    <property type="protein sequence ID" value="XBV85693.1"/>
    <property type="molecule type" value="Genomic_DNA"/>
</dbReference>
<reference evidence="2" key="1">
    <citation type="submission" date="2024-06" db="EMBL/GenBank/DDBJ databases">
        <title>Draft Genome Sequence of Deinococcus sonorensis Type Strain KR-87, a Biofilm Producing Representative of the Genus Deinococcus.</title>
        <authorList>
            <person name="Boren L.S."/>
            <person name="Grosso R.A."/>
            <person name="Hugenberg-Cox A.N."/>
            <person name="Hill J.T.E."/>
            <person name="Albert C.M."/>
            <person name="Tuohy J.M."/>
        </authorList>
    </citation>
    <scope>NUCLEOTIDE SEQUENCE</scope>
    <source>
        <strain evidence="2">KR-87</strain>
    </source>
</reference>
<feature type="region of interest" description="Disordered" evidence="1">
    <location>
        <begin position="315"/>
        <end position="335"/>
    </location>
</feature>
<protein>
    <recommendedName>
        <fullName evidence="3">PEGA domain-containing protein</fullName>
    </recommendedName>
</protein>
<name>A0AAU7UCN6_9DEIO</name>
<evidence type="ECO:0000256" key="1">
    <source>
        <dbReference type="SAM" id="MobiDB-lite"/>
    </source>
</evidence>
<dbReference type="AlphaFoldDB" id="A0AAU7UCN6"/>
<feature type="region of interest" description="Disordered" evidence="1">
    <location>
        <begin position="174"/>
        <end position="217"/>
    </location>
</feature>
<feature type="compositionally biased region" description="Pro residues" evidence="1">
    <location>
        <begin position="206"/>
        <end position="217"/>
    </location>
</feature>
<evidence type="ECO:0008006" key="3">
    <source>
        <dbReference type="Google" id="ProtNLM"/>
    </source>
</evidence>
<feature type="compositionally biased region" description="Low complexity" evidence="1">
    <location>
        <begin position="189"/>
        <end position="205"/>
    </location>
</feature>
<accession>A0AAU7UCN6</accession>
<gene>
    <name evidence="2" type="ORF">ABOD76_20080</name>
</gene>
<sequence length="477" mass="49477">MRTFGPYVVLQPLPGLDAGATEGPVQALRAVDRLSGMPALLYLLPPGGEIGPVPDSAWLLPLTDTGREAGQPYALTELSPLAAPASNPEQTARGALEALAALHAAGRPHGGVGPAQLWLVDGQVRLAGAGLPWRAGVTPQDDLRDLAATLDHLGVRPAALQRLEQLSAQEALDLLNAPPPPPRARPMRRAQPTREAPASSVAVSPQPQPVSAPPEPVSPVVEVMPPPIPVQERPQASPVPDLQDAAPQPLRGAAEVIVIGEPDPAETTLLADPRPAPAAPPVIPEPIRIGFDDLPPFEPPPPMDFLAEAAPVTAPPPTPPVPVEPAPRAAARTPRNEPVRIGWEEDHSWRVVKAVPGSGRPSARRTALPLAVAGVLVLLGAGYWGYRSASSAPAVAAVCCDVPFQVSGAAAKVQVTVEEAPAGSALKEGSVLGTAPGTLHFPDTPGPYRLRLSAPGYAPMYTVVRMPSSAPVRISLK</sequence>
<proteinExistence type="predicted"/>